<name>A0ABW3U7J2_9GAMM</name>
<gene>
    <name evidence="2" type="ORF">ACFQ2X_09620</name>
</gene>
<reference evidence="3" key="1">
    <citation type="journal article" date="2019" name="Int. J. Syst. Evol. Microbiol.">
        <title>The Global Catalogue of Microorganisms (GCM) 10K type strain sequencing project: providing services to taxonomists for standard genome sequencing and annotation.</title>
        <authorList>
            <consortium name="The Broad Institute Genomics Platform"/>
            <consortium name="The Broad Institute Genome Sequencing Center for Infectious Disease"/>
            <person name="Wu L."/>
            <person name="Ma J."/>
        </authorList>
    </citation>
    <scope>NUCLEOTIDE SEQUENCE [LARGE SCALE GENOMIC DNA]</scope>
    <source>
        <strain evidence="3">CCUG 54356</strain>
    </source>
</reference>
<accession>A0ABW3U7J2</accession>
<dbReference type="Proteomes" id="UP001597264">
    <property type="component" value="Unassembled WGS sequence"/>
</dbReference>
<keyword evidence="1" id="KW-0732">Signal</keyword>
<evidence type="ECO:0000313" key="3">
    <source>
        <dbReference type="Proteomes" id="UP001597264"/>
    </source>
</evidence>
<feature type="signal peptide" evidence="1">
    <location>
        <begin position="1"/>
        <end position="24"/>
    </location>
</feature>
<dbReference type="RefSeq" id="WP_230437036.1">
    <property type="nucleotide sequence ID" value="NZ_CP087715.1"/>
</dbReference>
<dbReference type="EMBL" id="JBHTLR010000008">
    <property type="protein sequence ID" value="MFD1216858.1"/>
    <property type="molecule type" value="Genomic_DNA"/>
</dbReference>
<organism evidence="2 3">
    <name type="scientific">Microbulbifer celer</name>
    <dbReference type="NCBI Taxonomy" id="435905"/>
    <lineage>
        <taxon>Bacteria</taxon>
        <taxon>Pseudomonadati</taxon>
        <taxon>Pseudomonadota</taxon>
        <taxon>Gammaproteobacteria</taxon>
        <taxon>Cellvibrionales</taxon>
        <taxon>Microbulbiferaceae</taxon>
        <taxon>Microbulbifer</taxon>
    </lineage>
</organism>
<proteinExistence type="predicted"/>
<sequence length="228" mass="25221">MFSPKALFTGAFLTGTFLIAPLLAAPVAAQGFFGGDETPLPHITLAQAEIVMDVPMHGNDLEALLAQAAAGKSLSAAKEKTEAHFIAQLRTELETRLREFLTDEEVPLITDNQSLTLHSAVDLTIAKELNDIRSSGDYELERGRLTASGDYHLRLKSPSGRVLREKRVDIADLRLRQGYQIKTPNDGRPSEDNTNEQLQTLMAELAERLLDRIEDDLEADSLRELNRS</sequence>
<evidence type="ECO:0000313" key="2">
    <source>
        <dbReference type="EMBL" id="MFD1216858.1"/>
    </source>
</evidence>
<protein>
    <submittedName>
        <fullName evidence="2">Uncharacterized protein</fullName>
    </submittedName>
</protein>
<feature type="chain" id="PRO_5047108662" evidence="1">
    <location>
        <begin position="25"/>
        <end position="228"/>
    </location>
</feature>
<evidence type="ECO:0000256" key="1">
    <source>
        <dbReference type="SAM" id="SignalP"/>
    </source>
</evidence>
<comment type="caution">
    <text evidence="2">The sequence shown here is derived from an EMBL/GenBank/DDBJ whole genome shotgun (WGS) entry which is preliminary data.</text>
</comment>
<keyword evidence="3" id="KW-1185">Reference proteome</keyword>